<accession>A0A9W6SIU8</accession>
<name>A0A9W6SIU8_9ACTN</name>
<evidence type="ECO:0000256" key="1">
    <source>
        <dbReference type="SAM" id="Phobius"/>
    </source>
</evidence>
<keyword evidence="1" id="KW-0812">Transmembrane</keyword>
<organism evidence="2 3">
    <name type="scientific">Actinorhabdospora filicis</name>
    <dbReference type="NCBI Taxonomy" id="1785913"/>
    <lineage>
        <taxon>Bacteria</taxon>
        <taxon>Bacillati</taxon>
        <taxon>Actinomycetota</taxon>
        <taxon>Actinomycetes</taxon>
        <taxon>Micromonosporales</taxon>
        <taxon>Micromonosporaceae</taxon>
        <taxon>Actinorhabdospora</taxon>
    </lineage>
</organism>
<proteinExistence type="predicted"/>
<sequence>MPALPLHPTPPPPHRALALPLLVAIWWWLITAAMLSELPLPEAACAAAVPALVGVLTVALPLPLLAETPGRALPLLLTGLAFAVGAPDWLGFAYEHELTIWVMAGNAVYTILGLRESRNPDANTRRPSPIAVLAVIVLVAMGFLVWLAIVAG</sequence>
<feature type="transmembrane region" description="Helical" evidence="1">
    <location>
        <begin position="98"/>
        <end position="115"/>
    </location>
</feature>
<feature type="transmembrane region" description="Helical" evidence="1">
    <location>
        <begin position="47"/>
        <end position="66"/>
    </location>
</feature>
<keyword evidence="1" id="KW-0472">Membrane</keyword>
<feature type="transmembrane region" description="Helical" evidence="1">
    <location>
        <begin position="127"/>
        <end position="149"/>
    </location>
</feature>
<dbReference type="AlphaFoldDB" id="A0A9W6SIU8"/>
<reference evidence="2" key="1">
    <citation type="submission" date="2023-03" db="EMBL/GenBank/DDBJ databases">
        <title>Actinorhabdospora filicis NBRC 111898.</title>
        <authorList>
            <person name="Ichikawa N."/>
            <person name="Sato H."/>
            <person name="Tonouchi N."/>
        </authorList>
    </citation>
    <scope>NUCLEOTIDE SEQUENCE</scope>
    <source>
        <strain evidence="2">NBRC 111898</strain>
    </source>
</reference>
<protein>
    <submittedName>
        <fullName evidence="2">Uncharacterized protein</fullName>
    </submittedName>
</protein>
<dbReference type="EMBL" id="BSTX01000001">
    <property type="protein sequence ID" value="GLZ76366.1"/>
    <property type="molecule type" value="Genomic_DNA"/>
</dbReference>
<feature type="transmembrane region" description="Helical" evidence="1">
    <location>
        <begin position="16"/>
        <end position="35"/>
    </location>
</feature>
<comment type="caution">
    <text evidence="2">The sequence shown here is derived from an EMBL/GenBank/DDBJ whole genome shotgun (WGS) entry which is preliminary data.</text>
</comment>
<evidence type="ECO:0000313" key="2">
    <source>
        <dbReference type="EMBL" id="GLZ76366.1"/>
    </source>
</evidence>
<keyword evidence="1" id="KW-1133">Transmembrane helix</keyword>
<gene>
    <name evidence="2" type="ORF">Afil01_11730</name>
</gene>
<dbReference type="RefSeq" id="WP_285661547.1">
    <property type="nucleotide sequence ID" value="NZ_BSTX01000001.1"/>
</dbReference>
<dbReference type="Proteomes" id="UP001165079">
    <property type="component" value="Unassembled WGS sequence"/>
</dbReference>
<evidence type="ECO:0000313" key="3">
    <source>
        <dbReference type="Proteomes" id="UP001165079"/>
    </source>
</evidence>
<keyword evidence="3" id="KW-1185">Reference proteome</keyword>